<dbReference type="InterPro" id="IPR001926">
    <property type="entry name" value="TrpB-like_PALP"/>
</dbReference>
<protein>
    <recommendedName>
        <fullName evidence="2">Tryptophan synthase beta chain-like PALP domain-containing protein</fullName>
    </recommendedName>
</protein>
<accession>X0ZUZ9</accession>
<dbReference type="InterPro" id="IPR036052">
    <property type="entry name" value="TrpB-like_PALP_sf"/>
</dbReference>
<evidence type="ECO:0000256" key="1">
    <source>
        <dbReference type="ARBA" id="ARBA00001933"/>
    </source>
</evidence>
<feature type="non-terminal residue" evidence="3">
    <location>
        <position position="59"/>
    </location>
</feature>
<comment type="caution">
    <text evidence="3">The sequence shown here is derived from an EMBL/GenBank/DDBJ whole genome shotgun (WGS) entry which is preliminary data.</text>
</comment>
<proteinExistence type="predicted"/>
<evidence type="ECO:0000259" key="2">
    <source>
        <dbReference type="Pfam" id="PF00291"/>
    </source>
</evidence>
<dbReference type="Gene3D" id="3.40.50.1100">
    <property type="match status" value="2"/>
</dbReference>
<dbReference type="GO" id="GO:0006535">
    <property type="term" value="P:cysteine biosynthetic process from serine"/>
    <property type="evidence" value="ECO:0007669"/>
    <property type="project" value="InterPro"/>
</dbReference>
<dbReference type="PROSITE" id="PS00901">
    <property type="entry name" value="CYS_SYNTHASE"/>
    <property type="match status" value="1"/>
</dbReference>
<dbReference type="SUPFAM" id="SSF53686">
    <property type="entry name" value="Tryptophan synthase beta subunit-like PLP-dependent enzymes"/>
    <property type="match status" value="1"/>
</dbReference>
<gene>
    <name evidence="3" type="ORF">S01H4_05988</name>
</gene>
<dbReference type="InterPro" id="IPR050214">
    <property type="entry name" value="Cys_Synth/Cystath_Beta-Synth"/>
</dbReference>
<sequence>MRYFNDILKLIGNTPLVKINKINPNPEVLMLAKLEKANPAGSVKDRIAINMIQHAENEG</sequence>
<dbReference type="PANTHER" id="PTHR10314">
    <property type="entry name" value="CYSTATHIONINE BETA-SYNTHASE"/>
    <property type="match status" value="1"/>
</dbReference>
<feature type="domain" description="Tryptophan synthase beta chain-like PALP" evidence="2">
    <location>
        <begin position="8"/>
        <end position="58"/>
    </location>
</feature>
<dbReference type="Pfam" id="PF00291">
    <property type="entry name" value="PALP"/>
    <property type="match status" value="1"/>
</dbReference>
<dbReference type="AlphaFoldDB" id="X0ZUZ9"/>
<organism evidence="3">
    <name type="scientific">marine sediment metagenome</name>
    <dbReference type="NCBI Taxonomy" id="412755"/>
    <lineage>
        <taxon>unclassified sequences</taxon>
        <taxon>metagenomes</taxon>
        <taxon>ecological metagenomes</taxon>
    </lineage>
</organism>
<evidence type="ECO:0000313" key="3">
    <source>
        <dbReference type="EMBL" id="GAG73279.1"/>
    </source>
</evidence>
<dbReference type="InterPro" id="IPR001216">
    <property type="entry name" value="P-phosphate_BS"/>
</dbReference>
<name>X0ZUZ9_9ZZZZ</name>
<comment type="cofactor">
    <cofactor evidence="1">
        <name>pyridoxal 5'-phosphate</name>
        <dbReference type="ChEBI" id="CHEBI:597326"/>
    </cofactor>
</comment>
<reference evidence="3" key="1">
    <citation type="journal article" date="2014" name="Front. Microbiol.">
        <title>High frequency of phylogenetically diverse reductive dehalogenase-homologous genes in deep subseafloor sedimentary metagenomes.</title>
        <authorList>
            <person name="Kawai M."/>
            <person name="Futagami T."/>
            <person name="Toyoda A."/>
            <person name="Takaki Y."/>
            <person name="Nishi S."/>
            <person name="Hori S."/>
            <person name="Arai W."/>
            <person name="Tsubouchi T."/>
            <person name="Morono Y."/>
            <person name="Uchiyama I."/>
            <person name="Ito T."/>
            <person name="Fujiyama A."/>
            <person name="Inagaki F."/>
            <person name="Takami H."/>
        </authorList>
    </citation>
    <scope>NUCLEOTIDE SEQUENCE</scope>
    <source>
        <strain evidence="3">Expedition CK06-06</strain>
    </source>
</reference>
<dbReference type="EMBL" id="BART01001793">
    <property type="protein sequence ID" value="GAG73279.1"/>
    <property type="molecule type" value="Genomic_DNA"/>
</dbReference>